<sequence>MKDFGRDFKGKYGHPDITVSMDDDLEFGAQAILNYFEDQICRGVVFEEGETVQIGWLIVMLKSGNNEKLEVWEPEFSTIPISWIRGANTTYRHLIVQKELCTQLEVEPEYPSLRQAALVSSEFTVQNDFSMIREAEDASNSGWVLTSGRNVNAGLEFRSLFEMAIKCRKIIPFLALPSGASVKFSGDEVVVGINGKVVSSTANDFVKKISQVY</sequence>
<protein>
    <recommendedName>
        <fullName evidence="1">Imm33-like domain-containing protein</fullName>
    </recommendedName>
</protein>
<feature type="domain" description="Imm33-like" evidence="1">
    <location>
        <begin position="97"/>
        <end position="188"/>
    </location>
</feature>
<organism evidence="2 3">
    <name type="scientific">Burkholderia ubonensis subsp. mesacidophila</name>
    <dbReference type="NCBI Taxonomy" id="265293"/>
    <lineage>
        <taxon>Bacteria</taxon>
        <taxon>Pseudomonadati</taxon>
        <taxon>Pseudomonadota</taxon>
        <taxon>Betaproteobacteria</taxon>
        <taxon>Burkholderiales</taxon>
        <taxon>Burkholderiaceae</taxon>
        <taxon>Burkholderia</taxon>
        <taxon>Burkholderia cepacia complex</taxon>
    </lineage>
</organism>
<evidence type="ECO:0000259" key="1">
    <source>
        <dbReference type="Pfam" id="PF24719"/>
    </source>
</evidence>
<name>A0A2A4FMW1_9BURK</name>
<reference evidence="2 3" key="1">
    <citation type="submission" date="2017-01" db="EMBL/GenBank/DDBJ databases">
        <title>Whole-Genome Shotgun Sequencing of Two beta-Proteobacterial Species in Search of the Bulgecin Biosynthetic Cluster.</title>
        <authorList>
            <person name="Horsman M.E."/>
            <person name="Marous D.R."/>
            <person name="Li R."/>
            <person name="Oliver R.A."/>
            <person name="Byun B."/>
            <person name="Emrich S.J."/>
            <person name="Boggess B."/>
            <person name="Townsend C.A."/>
            <person name="Mobashery S."/>
        </authorList>
    </citation>
    <scope>NUCLEOTIDE SEQUENCE [LARGE SCALE GENOMIC DNA]</scope>
    <source>
        <strain evidence="2 3">ATCC 31433</strain>
    </source>
</reference>
<proteinExistence type="predicted"/>
<dbReference type="EMBL" id="MTZU01000007">
    <property type="protein sequence ID" value="PCE34000.1"/>
    <property type="molecule type" value="Genomic_DNA"/>
</dbReference>
<dbReference type="GeneID" id="69004923"/>
<dbReference type="AlphaFoldDB" id="A0A2A4FMW1"/>
<dbReference type="Pfam" id="PF24719">
    <property type="entry name" value="Imm33-like"/>
    <property type="match status" value="1"/>
</dbReference>
<evidence type="ECO:0000313" key="2">
    <source>
        <dbReference type="EMBL" id="PCE34000.1"/>
    </source>
</evidence>
<accession>A0A2A4FMW1</accession>
<dbReference type="InterPro" id="IPR056509">
    <property type="entry name" value="Imm33-like"/>
</dbReference>
<comment type="caution">
    <text evidence="2">The sequence shown here is derived from an EMBL/GenBank/DDBJ whole genome shotgun (WGS) entry which is preliminary data.</text>
</comment>
<dbReference type="Proteomes" id="UP000217994">
    <property type="component" value="Unassembled WGS sequence"/>
</dbReference>
<evidence type="ECO:0000313" key="3">
    <source>
        <dbReference type="Proteomes" id="UP000217994"/>
    </source>
</evidence>
<gene>
    <name evidence="2" type="ORF">BZL54_02305</name>
</gene>
<dbReference type="RefSeq" id="WP_133117865.1">
    <property type="nucleotide sequence ID" value="NZ_CP020738.1"/>
</dbReference>